<sequence>MGSWVLGSKATLTSSALSGRVRSGAHGVQTVLMGERWSAAEEIECIECCGKNLYIGTSDCFVIHFLLEEKTQPNGKVILTSQKQSHKYLAVKKPVIQLKAASALTRILVLCDNTVALLNMFNLEPMLSGAKIRGVTSFCVNENPTSSNPFSIQVCVATKKRLIQLYTVTEDKMILNKDITTVDIPITLDMDSYFICVAHTCNYVMVNFDNLESTDLFPFEPDLTNPIVKRIGQGEFLLSGPNALGMFVTCEGISQRPPLQWSSSVMATGFTFPYVSALDDEFITVHRYSLA</sequence>
<accession>A0ABM0M1M0</accession>
<evidence type="ECO:0000259" key="5">
    <source>
        <dbReference type="PROSITE" id="PS50219"/>
    </source>
</evidence>
<dbReference type="PANTHER" id="PTHR12894">
    <property type="entry name" value="CNH DOMAIN CONTAINING"/>
    <property type="match status" value="1"/>
</dbReference>
<comment type="subcellular location">
    <subcellularLocation>
        <location evidence="1">Cytoplasm</location>
    </subcellularLocation>
</comment>
<keyword evidence="2" id="KW-0813">Transport</keyword>
<reference evidence="7" key="1">
    <citation type="submission" date="2025-08" db="UniProtKB">
        <authorList>
            <consortium name="RefSeq"/>
        </authorList>
    </citation>
    <scope>IDENTIFICATION</scope>
    <source>
        <tissue evidence="7">Testes</tissue>
    </source>
</reference>
<keyword evidence="4" id="KW-0653">Protein transport</keyword>
<feature type="non-terminal residue" evidence="7">
    <location>
        <position position="291"/>
    </location>
</feature>
<organism evidence="6 7">
    <name type="scientific">Saccoglossus kowalevskii</name>
    <name type="common">Acorn worm</name>
    <dbReference type="NCBI Taxonomy" id="10224"/>
    <lineage>
        <taxon>Eukaryota</taxon>
        <taxon>Metazoa</taxon>
        <taxon>Hemichordata</taxon>
        <taxon>Enteropneusta</taxon>
        <taxon>Harrimaniidae</taxon>
        <taxon>Saccoglossus</taxon>
    </lineage>
</organism>
<dbReference type="Pfam" id="PF00780">
    <property type="entry name" value="CNH"/>
    <property type="match status" value="1"/>
</dbReference>
<evidence type="ECO:0000256" key="4">
    <source>
        <dbReference type="ARBA" id="ARBA00022927"/>
    </source>
</evidence>
<dbReference type="Proteomes" id="UP000694865">
    <property type="component" value="Unplaced"/>
</dbReference>
<evidence type="ECO:0000256" key="3">
    <source>
        <dbReference type="ARBA" id="ARBA00022490"/>
    </source>
</evidence>
<dbReference type="InterPro" id="IPR032914">
    <property type="entry name" value="Vam6/VPS39/TRAP1"/>
</dbReference>
<keyword evidence="6" id="KW-1185">Reference proteome</keyword>
<evidence type="ECO:0000256" key="1">
    <source>
        <dbReference type="ARBA" id="ARBA00004496"/>
    </source>
</evidence>
<feature type="domain" description="CNH" evidence="5">
    <location>
        <begin position="40"/>
        <end position="291"/>
    </location>
</feature>
<name>A0ABM0M1M0_SACKO</name>
<proteinExistence type="predicted"/>
<keyword evidence="3" id="KW-0963">Cytoplasm</keyword>
<dbReference type="PANTHER" id="PTHR12894:SF27">
    <property type="entry name" value="TRANSFORMING GROWTH FACTOR-BETA RECEPTOR-ASSOCIATED PROTEIN 1"/>
    <property type="match status" value="1"/>
</dbReference>
<protein>
    <submittedName>
        <fullName evidence="7">Transforming growth factor-beta receptor-associated protein 1-like</fullName>
    </submittedName>
</protein>
<gene>
    <name evidence="7" type="primary">LOC102800727</name>
</gene>
<evidence type="ECO:0000313" key="6">
    <source>
        <dbReference type="Proteomes" id="UP000694865"/>
    </source>
</evidence>
<dbReference type="PROSITE" id="PS50219">
    <property type="entry name" value="CNH"/>
    <property type="match status" value="1"/>
</dbReference>
<evidence type="ECO:0000256" key="2">
    <source>
        <dbReference type="ARBA" id="ARBA00022448"/>
    </source>
</evidence>
<evidence type="ECO:0000313" key="7">
    <source>
        <dbReference type="RefSeq" id="XP_006813911.1"/>
    </source>
</evidence>
<dbReference type="InterPro" id="IPR001180">
    <property type="entry name" value="CNH_dom"/>
</dbReference>
<dbReference type="GeneID" id="102800727"/>
<dbReference type="RefSeq" id="XP_006813911.1">
    <property type="nucleotide sequence ID" value="XM_006813848.1"/>
</dbReference>